<organism evidence="1">
    <name type="scientific">marine metagenome</name>
    <dbReference type="NCBI Taxonomy" id="408172"/>
    <lineage>
        <taxon>unclassified sequences</taxon>
        <taxon>metagenomes</taxon>
        <taxon>ecological metagenomes</taxon>
    </lineage>
</organism>
<dbReference type="AlphaFoldDB" id="A0A383BM47"/>
<name>A0A383BM47_9ZZZZ</name>
<protein>
    <submittedName>
        <fullName evidence="1">Uncharacterized protein</fullName>
    </submittedName>
</protein>
<sequence>NSDIKYGCVEFDAVGKDYIVSMTTATGAATNPHNAFMQFTYDDNDQFGTGGAAATLAGTPATQAAWITAMATNCAAGAAVTVTGIAGIQGGVRSSIAHVDYGALSTDIQRHTMG</sequence>
<reference evidence="1" key="1">
    <citation type="submission" date="2018-05" db="EMBL/GenBank/DDBJ databases">
        <authorList>
            <person name="Lanie J.A."/>
            <person name="Ng W.-L."/>
            <person name="Kazmierczak K.M."/>
            <person name="Andrzejewski T.M."/>
            <person name="Davidsen T.M."/>
            <person name="Wayne K.J."/>
            <person name="Tettelin H."/>
            <person name="Glass J.I."/>
            <person name="Rusch D."/>
            <person name="Podicherti R."/>
            <person name="Tsui H.-C.T."/>
            <person name="Winkler M.E."/>
        </authorList>
    </citation>
    <scope>NUCLEOTIDE SEQUENCE</scope>
</reference>
<evidence type="ECO:0000313" key="1">
    <source>
        <dbReference type="EMBL" id="SVE20992.1"/>
    </source>
</evidence>
<feature type="non-terminal residue" evidence="1">
    <location>
        <position position="1"/>
    </location>
</feature>
<dbReference type="EMBL" id="UINC01201590">
    <property type="protein sequence ID" value="SVE20992.1"/>
    <property type="molecule type" value="Genomic_DNA"/>
</dbReference>
<proteinExistence type="predicted"/>
<accession>A0A383BM47</accession>
<gene>
    <name evidence="1" type="ORF">METZ01_LOCUS473846</name>
</gene>